<dbReference type="RefSeq" id="WP_067616413.1">
    <property type="nucleotide sequence ID" value="NZ_MAGO01000003.1"/>
</dbReference>
<evidence type="ECO:0000259" key="8">
    <source>
        <dbReference type="PROSITE" id="PS51379"/>
    </source>
</evidence>
<proteinExistence type="predicted"/>
<reference evidence="9 10" key="1">
    <citation type="submission" date="2016-06" db="EMBL/GenBank/DDBJ databases">
        <title>Respiratory ammonification of nitrate coupled to the oxidation of elemental sulfur in deep-sea autotrophic thermophilic bacteria.</title>
        <authorList>
            <person name="Slobodkina G.B."/>
            <person name="Mardanov A.V."/>
            <person name="Ravin N.V."/>
            <person name="Frolova A.A."/>
            <person name="Viryasiv M.B."/>
            <person name="Chernyh N.A."/>
            <person name="Bonch-Osmolovskaya E.A."/>
            <person name="Slobodkin A.I."/>
        </authorList>
    </citation>
    <scope>NUCLEOTIDE SEQUENCE [LARGE SCALE GENOMIC DNA]</scope>
    <source>
        <strain evidence="9 10">S69</strain>
    </source>
</reference>
<gene>
    <name evidence="9" type="ORF">DBT_0699</name>
</gene>
<dbReference type="EMBL" id="MAGO01000003">
    <property type="protein sequence ID" value="OCC15774.1"/>
    <property type="molecule type" value="Genomic_DNA"/>
</dbReference>
<comment type="subcellular location">
    <subcellularLocation>
        <location evidence="1">Cell membrane</location>
    </subcellularLocation>
</comment>
<evidence type="ECO:0000256" key="7">
    <source>
        <dbReference type="SAM" id="Phobius"/>
    </source>
</evidence>
<dbReference type="PANTHER" id="PTHR30224:SF4">
    <property type="entry name" value="ELECTRON TRANSPORT PROTEIN YCCM-RELATED"/>
    <property type="match status" value="1"/>
</dbReference>
<dbReference type="STRING" id="1156395.DBT_0699"/>
<dbReference type="InterPro" id="IPR017900">
    <property type="entry name" value="4Fe4S_Fe_S_CS"/>
</dbReference>
<feature type="transmembrane region" description="Helical" evidence="7">
    <location>
        <begin position="128"/>
        <end position="149"/>
    </location>
</feature>
<dbReference type="GO" id="GO:0005886">
    <property type="term" value="C:plasma membrane"/>
    <property type="evidence" value="ECO:0007669"/>
    <property type="project" value="UniProtKB-SubCell"/>
</dbReference>
<name>A0A1B9F7E7_9BACT</name>
<organism evidence="9 10">
    <name type="scientific">Dissulfuribacter thermophilus</name>
    <dbReference type="NCBI Taxonomy" id="1156395"/>
    <lineage>
        <taxon>Bacteria</taxon>
        <taxon>Pseudomonadati</taxon>
        <taxon>Thermodesulfobacteriota</taxon>
        <taxon>Dissulfuribacteria</taxon>
        <taxon>Dissulfuribacterales</taxon>
        <taxon>Dissulfuribacteraceae</taxon>
        <taxon>Dissulfuribacter</taxon>
    </lineage>
</organism>
<evidence type="ECO:0000256" key="1">
    <source>
        <dbReference type="ARBA" id="ARBA00004236"/>
    </source>
</evidence>
<dbReference type="GO" id="GO:0046872">
    <property type="term" value="F:metal ion binding"/>
    <property type="evidence" value="ECO:0007669"/>
    <property type="project" value="UniProtKB-KW"/>
</dbReference>
<feature type="transmembrane region" description="Helical" evidence="7">
    <location>
        <begin position="286"/>
        <end position="309"/>
    </location>
</feature>
<keyword evidence="6 7" id="KW-0472">Membrane</keyword>
<evidence type="ECO:0000256" key="5">
    <source>
        <dbReference type="ARBA" id="ARBA00023014"/>
    </source>
</evidence>
<feature type="domain" description="4Fe-4S ferredoxin-type" evidence="8">
    <location>
        <begin position="253"/>
        <end position="279"/>
    </location>
</feature>
<evidence type="ECO:0000313" key="10">
    <source>
        <dbReference type="Proteomes" id="UP000093080"/>
    </source>
</evidence>
<evidence type="ECO:0000256" key="2">
    <source>
        <dbReference type="ARBA" id="ARBA00022475"/>
    </source>
</evidence>
<dbReference type="Gene3D" id="3.30.70.20">
    <property type="match status" value="1"/>
</dbReference>
<feature type="transmembrane region" description="Helical" evidence="7">
    <location>
        <begin position="75"/>
        <end position="92"/>
    </location>
</feature>
<keyword evidence="4" id="KW-0408">Iron</keyword>
<dbReference type="OrthoDB" id="9784262at2"/>
<keyword evidence="10" id="KW-1185">Reference proteome</keyword>
<dbReference type="Pfam" id="PF13237">
    <property type="entry name" value="Fer4_10"/>
    <property type="match status" value="1"/>
</dbReference>
<dbReference type="Pfam" id="PF12801">
    <property type="entry name" value="Fer4_5"/>
    <property type="match status" value="2"/>
</dbReference>
<protein>
    <submittedName>
        <fullName evidence="9">Putative iron-sulfur cluster binding protein YccM</fullName>
    </submittedName>
</protein>
<dbReference type="SUPFAM" id="SSF54862">
    <property type="entry name" value="4Fe-4S ferredoxins"/>
    <property type="match status" value="1"/>
</dbReference>
<keyword evidence="5" id="KW-0411">Iron-sulfur</keyword>
<evidence type="ECO:0000256" key="6">
    <source>
        <dbReference type="ARBA" id="ARBA00023136"/>
    </source>
</evidence>
<keyword evidence="7" id="KW-1133">Transmembrane helix</keyword>
<evidence type="ECO:0000256" key="3">
    <source>
        <dbReference type="ARBA" id="ARBA00022723"/>
    </source>
</evidence>
<dbReference type="GO" id="GO:0051536">
    <property type="term" value="F:iron-sulfur cluster binding"/>
    <property type="evidence" value="ECO:0007669"/>
    <property type="project" value="UniProtKB-KW"/>
</dbReference>
<dbReference type="PROSITE" id="PS00198">
    <property type="entry name" value="4FE4S_FER_1"/>
    <property type="match status" value="2"/>
</dbReference>
<keyword evidence="2" id="KW-1003">Cell membrane</keyword>
<keyword evidence="3" id="KW-0479">Metal-binding</keyword>
<dbReference type="InterPro" id="IPR017896">
    <property type="entry name" value="4Fe4S_Fe-S-bd"/>
</dbReference>
<feature type="transmembrane region" description="Helical" evidence="7">
    <location>
        <begin position="12"/>
        <end position="32"/>
    </location>
</feature>
<keyword evidence="7" id="KW-0812">Transmembrane</keyword>
<accession>A0A1B9F7E7</accession>
<dbReference type="InterPro" id="IPR052378">
    <property type="entry name" value="NosR_regulator"/>
</dbReference>
<comment type="caution">
    <text evidence="9">The sequence shown here is derived from an EMBL/GenBank/DDBJ whole genome shotgun (WGS) entry which is preliminary data.</text>
</comment>
<dbReference type="Proteomes" id="UP000093080">
    <property type="component" value="Unassembled WGS sequence"/>
</dbReference>
<feature type="transmembrane region" description="Helical" evidence="7">
    <location>
        <begin position="183"/>
        <end position="203"/>
    </location>
</feature>
<dbReference type="AlphaFoldDB" id="A0A1B9F7E7"/>
<evidence type="ECO:0000256" key="4">
    <source>
        <dbReference type="ARBA" id="ARBA00023004"/>
    </source>
</evidence>
<feature type="domain" description="4Fe-4S ferredoxin-type" evidence="8">
    <location>
        <begin position="222"/>
        <end position="251"/>
    </location>
</feature>
<dbReference type="PROSITE" id="PS51379">
    <property type="entry name" value="4FE4S_FER_2"/>
    <property type="match status" value="2"/>
</dbReference>
<dbReference type="PATRIC" id="fig|1156395.6.peg.710"/>
<evidence type="ECO:0000313" key="9">
    <source>
        <dbReference type="EMBL" id="OCC15774.1"/>
    </source>
</evidence>
<sequence length="333" mass="37340">MDLKNYKVIKLVRIAVQGSFALFCLYIGYRFFCFYEWAIGNSEQFVPRPPSVEAFLPISALLGLRRLIQTGQYDMIHPAGLTILIAAIAIAFVFRKGFCGWICPVGFLSSIVEKIGRFLKVRIPIKRGIGVILGLPKYVLLAFFLYVIFFKMDLKSVDAFIQSPYNVAVDAKMLKFFLHPSSTTIYVITFLAIASLFVANIWCRYLCPYGAFLGIISILSPTRIKRDPESCINCKRCKEACPSGIAVSEKLEIFDPDCIGCEECVASCPKKGCLTPSFMGRSMNPFLLPIGIVGLFLAFWVVAKLTGLWDTVVSPLMFKKFYSMMNSFGHPSF</sequence>
<dbReference type="PANTHER" id="PTHR30224">
    <property type="entry name" value="ELECTRON TRANSPORT PROTEIN"/>
    <property type="match status" value="1"/>
</dbReference>